<evidence type="ECO:0000256" key="13">
    <source>
        <dbReference type="ARBA" id="ARBA00023125"/>
    </source>
</evidence>
<dbReference type="InterPro" id="IPR002035">
    <property type="entry name" value="VWF_A"/>
</dbReference>
<dbReference type="SUPFAM" id="SSF101420">
    <property type="entry name" value="C-terminal domain of Ku80"/>
    <property type="match status" value="1"/>
</dbReference>
<dbReference type="PANTHER" id="PTHR12604">
    <property type="entry name" value="KU AUTOANTIGEN DNA HELICASE"/>
    <property type="match status" value="1"/>
</dbReference>
<dbReference type="SMART" id="SM00327">
    <property type="entry name" value="VWA"/>
    <property type="match status" value="1"/>
</dbReference>
<evidence type="ECO:0000256" key="11">
    <source>
        <dbReference type="ARBA" id="ARBA00022840"/>
    </source>
</evidence>
<keyword evidence="6" id="KW-0158">Chromosome</keyword>
<keyword evidence="11" id="KW-0067">ATP-binding</keyword>
<dbReference type="GO" id="GO:0016787">
    <property type="term" value="F:hydrolase activity"/>
    <property type="evidence" value="ECO:0007669"/>
    <property type="project" value="UniProtKB-KW"/>
</dbReference>
<evidence type="ECO:0000256" key="8">
    <source>
        <dbReference type="ARBA" id="ARBA00022763"/>
    </source>
</evidence>
<dbReference type="EMBL" id="JAKWFO010000003">
    <property type="protein sequence ID" value="KAI9638575.1"/>
    <property type="molecule type" value="Genomic_DNA"/>
</dbReference>
<reference evidence="20" key="1">
    <citation type="journal article" date="2022" name="G3 (Bethesda)">
        <title>High quality genome of the basidiomycete yeast Dioszegia hungarica PDD-24b-2 isolated from cloud water.</title>
        <authorList>
            <person name="Jarrige D."/>
            <person name="Haridas S."/>
            <person name="Bleykasten-Grosshans C."/>
            <person name="Joly M."/>
            <person name="Nadalig T."/>
            <person name="Sancelme M."/>
            <person name="Vuilleumier S."/>
            <person name="Grigoriev I.V."/>
            <person name="Amato P."/>
            <person name="Bringel F."/>
        </authorList>
    </citation>
    <scope>NUCLEOTIDE SEQUENCE</scope>
    <source>
        <strain evidence="20">PDD-24b-2</strain>
    </source>
</reference>
<dbReference type="GO" id="GO:0006310">
    <property type="term" value="P:DNA recombination"/>
    <property type="evidence" value="ECO:0007669"/>
    <property type="project" value="UniProtKB-KW"/>
</dbReference>
<dbReference type="SUPFAM" id="SSF100939">
    <property type="entry name" value="SPOC domain-like"/>
    <property type="match status" value="1"/>
</dbReference>
<comment type="caution">
    <text evidence="20">The sequence shown here is derived from an EMBL/GenBank/DDBJ whole genome shotgun (WGS) entry which is preliminary data.</text>
</comment>
<evidence type="ECO:0000313" key="20">
    <source>
        <dbReference type="EMBL" id="KAI9638575.1"/>
    </source>
</evidence>
<dbReference type="GO" id="GO:0042162">
    <property type="term" value="F:telomeric DNA binding"/>
    <property type="evidence" value="ECO:0007669"/>
    <property type="project" value="InterPro"/>
</dbReference>
<dbReference type="GO" id="GO:0000781">
    <property type="term" value="C:chromosome, telomeric region"/>
    <property type="evidence" value="ECO:0007669"/>
    <property type="project" value="UniProtKB-SubCell"/>
</dbReference>
<gene>
    <name evidence="20" type="ORF">MKK02DRAFT_22795</name>
</gene>
<dbReference type="Pfam" id="PF02735">
    <property type="entry name" value="Ku"/>
    <property type="match status" value="1"/>
</dbReference>
<keyword evidence="10" id="KW-0347">Helicase</keyword>
<evidence type="ECO:0000256" key="2">
    <source>
        <dbReference type="ARBA" id="ARBA00004574"/>
    </source>
</evidence>
<feature type="compositionally biased region" description="Acidic residues" evidence="18">
    <location>
        <begin position="399"/>
        <end position="420"/>
    </location>
</feature>
<dbReference type="Pfam" id="PF08785">
    <property type="entry name" value="Ku_PK_bind"/>
    <property type="match status" value="1"/>
</dbReference>
<comment type="subcellular location">
    <subcellularLocation>
        <location evidence="2">Chromosome</location>
        <location evidence="2">Telomere</location>
    </subcellularLocation>
    <subcellularLocation>
        <location evidence="1">Nucleus</location>
    </subcellularLocation>
</comment>
<dbReference type="CDD" id="cd00873">
    <property type="entry name" value="KU80"/>
    <property type="match status" value="1"/>
</dbReference>
<name>A0AA38HDA3_9TREE</name>
<protein>
    <recommendedName>
        <fullName evidence="5">ATP-dependent DNA helicase II subunit 2</fullName>
        <ecNumber evidence="4">3.6.4.12</ecNumber>
    </recommendedName>
    <alternativeName>
        <fullName evidence="17">ATP-dependent DNA helicase II subunit Ku80</fullName>
    </alternativeName>
</protein>
<dbReference type="Gene3D" id="1.25.40.240">
    <property type="entry name" value="Ku, C-terminal domain"/>
    <property type="match status" value="1"/>
</dbReference>
<evidence type="ECO:0000256" key="3">
    <source>
        <dbReference type="ARBA" id="ARBA00007726"/>
    </source>
</evidence>
<dbReference type="Gene3D" id="1.10.1600.10">
    <property type="match status" value="1"/>
</dbReference>
<proteinExistence type="inferred from homology"/>
<comment type="similarity">
    <text evidence="3">Belongs to the ku80 family.</text>
</comment>
<evidence type="ECO:0000313" key="21">
    <source>
        <dbReference type="Proteomes" id="UP001164286"/>
    </source>
</evidence>
<dbReference type="PANTHER" id="PTHR12604:SF4">
    <property type="entry name" value="X-RAY REPAIR CROSS-COMPLEMENTING PROTEIN 5"/>
    <property type="match status" value="1"/>
</dbReference>
<dbReference type="GO" id="GO:0005524">
    <property type="term" value="F:ATP binding"/>
    <property type="evidence" value="ECO:0007669"/>
    <property type="project" value="UniProtKB-KW"/>
</dbReference>
<evidence type="ECO:0000256" key="16">
    <source>
        <dbReference type="ARBA" id="ARBA00023242"/>
    </source>
</evidence>
<feature type="region of interest" description="Disordered" evidence="18">
    <location>
        <begin position="713"/>
        <end position="779"/>
    </location>
</feature>
<keyword evidence="13" id="KW-0238">DNA-binding</keyword>
<feature type="region of interest" description="Disordered" evidence="18">
    <location>
        <begin position="19"/>
        <end position="50"/>
    </location>
</feature>
<keyword evidence="15" id="KW-0234">DNA repair</keyword>
<evidence type="ECO:0000256" key="4">
    <source>
        <dbReference type="ARBA" id="ARBA00012551"/>
    </source>
</evidence>
<evidence type="ECO:0000256" key="14">
    <source>
        <dbReference type="ARBA" id="ARBA00023172"/>
    </source>
</evidence>
<evidence type="ECO:0000256" key="15">
    <source>
        <dbReference type="ARBA" id="ARBA00023204"/>
    </source>
</evidence>
<keyword evidence="16" id="KW-0539">Nucleus</keyword>
<feature type="compositionally biased region" description="Low complexity" evidence="18">
    <location>
        <begin position="374"/>
        <end position="383"/>
    </location>
</feature>
<dbReference type="InterPro" id="IPR006164">
    <property type="entry name" value="DNA_bd_Ku70/Ku80"/>
</dbReference>
<dbReference type="EC" id="3.6.4.12" evidence="4"/>
<keyword evidence="21" id="KW-1185">Reference proteome</keyword>
<keyword evidence="14" id="KW-0233">DNA recombination</keyword>
<feature type="region of interest" description="Disordered" evidence="18">
    <location>
        <begin position="374"/>
        <end position="425"/>
    </location>
</feature>
<keyword evidence="7" id="KW-0547">Nucleotide-binding</keyword>
<evidence type="ECO:0000256" key="1">
    <source>
        <dbReference type="ARBA" id="ARBA00004123"/>
    </source>
</evidence>
<dbReference type="GO" id="GO:0043564">
    <property type="term" value="C:Ku70:Ku80 complex"/>
    <property type="evidence" value="ECO:0007669"/>
    <property type="project" value="InterPro"/>
</dbReference>
<feature type="domain" description="VWFA" evidence="19">
    <location>
        <begin position="10"/>
        <end position="245"/>
    </location>
</feature>
<dbReference type="GO" id="GO:0003690">
    <property type="term" value="F:double-stranded DNA binding"/>
    <property type="evidence" value="ECO:0007669"/>
    <property type="project" value="TreeGrafter"/>
</dbReference>
<dbReference type="SMART" id="SM00559">
    <property type="entry name" value="Ku78"/>
    <property type="match status" value="1"/>
</dbReference>
<evidence type="ECO:0000256" key="5">
    <source>
        <dbReference type="ARBA" id="ARBA00021792"/>
    </source>
</evidence>
<evidence type="ECO:0000256" key="7">
    <source>
        <dbReference type="ARBA" id="ARBA00022741"/>
    </source>
</evidence>
<dbReference type="Gene3D" id="3.40.50.410">
    <property type="entry name" value="von Willebrand factor, type A domain"/>
    <property type="match status" value="1"/>
</dbReference>
<evidence type="ECO:0000259" key="19">
    <source>
        <dbReference type="PROSITE" id="PS50234"/>
    </source>
</evidence>
<dbReference type="GO" id="GO:0003684">
    <property type="term" value="F:damaged DNA binding"/>
    <property type="evidence" value="ECO:0007669"/>
    <property type="project" value="InterPro"/>
</dbReference>
<dbReference type="RefSeq" id="XP_052948352.1">
    <property type="nucleotide sequence ID" value="XM_053086627.1"/>
</dbReference>
<organism evidence="20 21">
    <name type="scientific">Dioszegia hungarica</name>
    <dbReference type="NCBI Taxonomy" id="4972"/>
    <lineage>
        <taxon>Eukaryota</taxon>
        <taxon>Fungi</taxon>
        <taxon>Dikarya</taxon>
        <taxon>Basidiomycota</taxon>
        <taxon>Agaricomycotina</taxon>
        <taxon>Tremellomycetes</taxon>
        <taxon>Tremellales</taxon>
        <taxon>Bulleribasidiaceae</taxon>
        <taxon>Dioszegia</taxon>
    </lineage>
</organism>
<keyword evidence="9" id="KW-0378">Hydrolase</keyword>
<keyword evidence="8" id="KW-0227">DNA damage</keyword>
<dbReference type="InterPro" id="IPR036494">
    <property type="entry name" value="Ku_C_sf"/>
</dbReference>
<evidence type="ECO:0000256" key="10">
    <source>
        <dbReference type="ARBA" id="ARBA00022806"/>
    </source>
</evidence>
<dbReference type="InterPro" id="IPR016194">
    <property type="entry name" value="SPOC-like_C_dom_sf"/>
</dbReference>
<dbReference type="GO" id="GO:0000723">
    <property type="term" value="P:telomere maintenance"/>
    <property type="evidence" value="ECO:0007669"/>
    <property type="project" value="InterPro"/>
</dbReference>
<keyword evidence="12" id="KW-0779">Telomere</keyword>
<dbReference type="Gene3D" id="2.40.290.10">
    <property type="match status" value="1"/>
</dbReference>
<dbReference type="InterPro" id="IPR014893">
    <property type="entry name" value="Ku_PK_bind"/>
</dbReference>
<dbReference type="PROSITE" id="PS50234">
    <property type="entry name" value="VWFA"/>
    <property type="match status" value="1"/>
</dbReference>
<dbReference type="InterPro" id="IPR036465">
    <property type="entry name" value="vWFA_dom_sf"/>
</dbReference>
<accession>A0AA38HDA3</accession>
<dbReference type="GeneID" id="77725828"/>
<evidence type="ECO:0000256" key="6">
    <source>
        <dbReference type="ARBA" id="ARBA00022454"/>
    </source>
</evidence>
<dbReference type="CDD" id="cd00198">
    <property type="entry name" value="vWFA"/>
    <property type="match status" value="1"/>
</dbReference>
<dbReference type="Proteomes" id="UP001164286">
    <property type="component" value="Unassembled WGS sequence"/>
</dbReference>
<dbReference type="SUPFAM" id="SSF53300">
    <property type="entry name" value="vWA-like"/>
    <property type="match status" value="1"/>
</dbReference>
<evidence type="ECO:0000256" key="18">
    <source>
        <dbReference type="SAM" id="MobiDB-lite"/>
    </source>
</evidence>
<sequence length="891" mass="98056">MPSDRAGYTVVVFAIDVSPSMGDEGVDPDKRDDAEAGEGGGNGKDKAKGRKTKLGLVQEYVARVLEPKISSGRKTEVAGILSFGGRTNNQANQAYIKANPDEEDPPYANVSCDVAIQTAKPKTVEEVMNLQLGDVEGNPVSALMVALDMIHVHKHTKSWSLEVVLLTDGESEFEQGEYEECMARFEQLGVKLTVLGVGFDAPENSVDKSKSKPKRLSEKFWRTFTKLLHEEVSKTTTSEELLPEIGTFETELTRARLPKPIAVNGTLAGIDLFIGSPDINPEEAISIPVKYSKATMRARPPTLSKAWKPAMDLQAPLLPKARVGDASLSSQLLSSFGQGRTGDGQADLAAMISSDVKAYSTYVVKKPDPAALAAEASQAQSSQRMPSQAAAAQRRGSPDEVEAAEEEAEEKPEPEEEEEESVAKEDIVKAWRFGSTWVPMEADTFEPLNTKKGIEVLGFFPRANLKRHHLMGEVRFVWPDLGNPKGQVQFSSLVTALVLREMVAVVRWVIKDQSEPVIGICVPEQDFPDAGKRLDFMFWIKLPFAEDEHNFWFPSLETYKTASGKVLKEHPLLPTEEQCELMDQFVAAMDLDEYAGGMKVKQEGEDVDMEEEDNFPAPWYEAIQSYNPAIHRIKEAIFHASLTYDLDADPLGPPHPELTKYFQPPQALVGKAEGVVGRLKESLGVKKVPAKVRAAKRAKEGLREDEGYIDIDDLFDDDGEANDAGPSAQKGKGKADPSTPQKGAAPAAGEDEDMESAQISQKPKTTPAKPKRGRLIRNENPLDDFTRLVNGEGDVFRKAIQDLGAVVKENVEASFSKQAFPLAVECLKAMRETALVYEEVETYNAYIEELEKFVKDSNFKHKDFWKAVEEAGNDVAHITPEEEEAALTGED</sequence>
<dbReference type="InterPro" id="IPR024193">
    <property type="entry name" value="Ku80"/>
</dbReference>
<evidence type="ECO:0000256" key="9">
    <source>
        <dbReference type="ARBA" id="ARBA00022801"/>
    </source>
</evidence>
<dbReference type="GO" id="GO:0003678">
    <property type="term" value="F:DNA helicase activity"/>
    <property type="evidence" value="ECO:0007669"/>
    <property type="project" value="UniProtKB-EC"/>
</dbReference>
<dbReference type="GO" id="GO:0006303">
    <property type="term" value="P:double-strand break repair via nonhomologous end joining"/>
    <property type="evidence" value="ECO:0007669"/>
    <property type="project" value="InterPro"/>
</dbReference>
<evidence type="ECO:0000256" key="17">
    <source>
        <dbReference type="ARBA" id="ARBA00031847"/>
    </source>
</evidence>
<dbReference type="AlphaFoldDB" id="A0AA38HDA3"/>
<evidence type="ECO:0000256" key="12">
    <source>
        <dbReference type="ARBA" id="ARBA00022895"/>
    </source>
</evidence>